<evidence type="ECO:0008006" key="4">
    <source>
        <dbReference type="Google" id="ProtNLM"/>
    </source>
</evidence>
<keyword evidence="1" id="KW-1133">Transmembrane helix</keyword>
<evidence type="ECO:0000313" key="3">
    <source>
        <dbReference type="Proteomes" id="UP001318301"/>
    </source>
</evidence>
<organism evidence="2 3">
    <name type="scientific">Aquirufa beregesia</name>
    <dbReference type="NCBI Taxonomy" id="2516556"/>
    <lineage>
        <taxon>Bacteria</taxon>
        <taxon>Pseudomonadati</taxon>
        <taxon>Bacteroidota</taxon>
        <taxon>Cytophagia</taxon>
        <taxon>Cytophagales</taxon>
        <taxon>Flectobacillaceae</taxon>
        <taxon>Aquirufa</taxon>
    </lineage>
</organism>
<sequence>MTIDYQDIITNFLTSTFIVGLATYFIQKRIDKRFNRIEEFQKTLITIRKERYDTLLKTLQEIWEKLVETEYYIRFDLGEQVEHAQQTKLDVLTFDSKPLKDALIFIEKRSILLDDNLSSKTRDLFIKYLLSTYNSYIDIIRQAQSKQKTLTEVNEFIPNSLGDTYKKDLDELRKEFEKQSREILYDDK</sequence>
<gene>
    <name evidence="2" type="ORF">EWU23_09100</name>
</gene>
<name>A0ABX0EWY0_9BACT</name>
<dbReference type="EMBL" id="SEWW01000005">
    <property type="protein sequence ID" value="NGZ44633.1"/>
    <property type="molecule type" value="Genomic_DNA"/>
</dbReference>
<keyword evidence="1" id="KW-0472">Membrane</keyword>
<accession>A0ABX0EWY0</accession>
<dbReference type="Proteomes" id="UP001318301">
    <property type="component" value="Unassembled WGS sequence"/>
</dbReference>
<comment type="caution">
    <text evidence="2">The sequence shown here is derived from an EMBL/GenBank/DDBJ whole genome shotgun (WGS) entry which is preliminary data.</text>
</comment>
<evidence type="ECO:0000256" key="1">
    <source>
        <dbReference type="SAM" id="Phobius"/>
    </source>
</evidence>
<feature type="transmembrane region" description="Helical" evidence="1">
    <location>
        <begin position="6"/>
        <end position="26"/>
    </location>
</feature>
<proteinExistence type="predicted"/>
<keyword evidence="3" id="KW-1185">Reference proteome</keyword>
<protein>
    <recommendedName>
        <fullName evidence="4">DUF4760 domain-containing protein</fullName>
    </recommendedName>
</protein>
<reference evidence="2 3" key="1">
    <citation type="submission" date="2019-02" db="EMBL/GenBank/DDBJ databases">
        <title>Genome of a new Bacteroidetes strain.</title>
        <authorList>
            <person name="Pitt A."/>
        </authorList>
    </citation>
    <scope>NUCLEOTIDE SEQUENCE [LARGE SCALE GENOMIC DNA]</scope>
    <source>
        <strain evidence="2 3">50C-KIRBA</strain>
    </source>
</reference>
<dbReference type="RefSeq" id="WP_166231256.1">
    <property type="nucleotide sequence ID" value="NZ_CBCSIJ010000007.1"/>
</dbReference>
<evidence type="ECO:0000313" key="2">
    <source>
        <dbReference type="EMBL" id="NGZ44633.1"/>
    </source>
</evidence>
<keyword evidence="1" id="KW-0812">Transmembrane</keyword>